<keyword evidence="6" id="KW-1185">Reference proteome</keyword>
<dbReference type="RefSeq" id="WP_086789603.1">
    <property type="nucleotide sequence ID" value="NZ_JAGIOO010000001.1"/>
</dbReference>
<evidence type="ECO:0000256" key="4">
    <source>
        <dbReference type="ARBA" id="ARBA00022764"/>
    </source>
</evidence>
<gene>
    <name evidence="5" type="ORF">JOF53_005960</name>
</gene>
<dbReference type="PANTHER" id="PTHR30222:SF17">
    <property type="entry name" value="SPERMIDINE_PUTRESCINE-BINDING PERIPLASMIC PROTEIN"/>
    <property type="match status" value="1"/>
</dbReference>
<comment type="subcellular location">
    <subcellularLocation>
        <location evidence="1">Periplasm</location>
    </subcellularLocation>
</comment>
<sequence>MAEQVRIARLWDNDSPRVSRRSMLRSMAFFAVAAQGLSACGIGEAPTAPGGSTAPTDVKASNAKDEPRLNFYNWTDYIAPETLPGFEAESGIKVTYDNFSSNDEMEAKIASGAAGYDLVVPSDNFLRRFLRAGLVQPLDHSLLPNLANLDKRFVEAEYDAGNRYSVPWAWGTTGLAYSKKALGTVTGFSAFDHPAVKGRSSILDEARDGMSLGLLALGHDPNTTDARQIDDAVKYLLGLKKKIGQITSDVIEPLTSGQTVLAQVYSGDAFQARDKSEDIAYAIPSEGGLSYVDLLCVPKSAPHAANAHKFVNYILGAEAGAKLANAVRYGSPNAAAKPMIDKELLDDPLVYPSPEALAKLPFTKDLDREVEARYADAWTKVKTG</sequence>
<evidence type="ECO:0000313" key="5">
    <source>
        <dbReference type="EMBL" id="MBP2477088.1"/>
    </source>
</evidence>
<keyword evidence="2" id="KW-0813">Transport</keyword>
<reference evidence="5 6" key="1">
    <citation type="submission" date="2021-03" db="EMBL/GenBank/DDBJ databases">
        <title>Sequencing the genomes of 1000 actinobacteria strains.</title>
        <authorList>
            <person name="Klenk H.-P."/>
        </authorList>
    </citation>
    <scope>NUCLEOTIDE SEQUENCE [LARGE SCALE GENOMIC DNA]</scope>
    <source>
        <strain evidence="5 6">DSM 44580</strain>
    </source>
</reference>
<evidence type="ECO:0000256" key="1">
    <source>
        <dbReference type="ARBA" id="ARBA00004418"/>
    </source>
</evidence>
<dbReference type="CDD" id="cd13590">
    <property type="entry name" value="PBP2_PotD_PotF_like"/>
    <property type="match status" value="1"/>
</dbReference>
<keyword evidence="4" id="KW-0574">Periplasm</keyword>
<dbReference type="PIRSF" id="PIRSF019574">
    <property type="entry name" value="Periplasmic_polyamine_BP"/>
    <property type="match status" value="1"/>
</dbReference>
<dbReference type="InterPro" id="IPR001188">
    <property type="entry name" value="Sperm_putr-bd"/>
</dbReference>
<dbReference type="Pfam" id="PF13416">
    <property type="entry name" value="SBP_bac_8"/>
    <property type="match status" value="1"/>
</dbReference>
<proteinExistence type="predicted"/>
<evidence type="ECO:0000256" key="2">
    <source>
        <dbReference type="ARBA" id="ARBA00022448"/>
    </source>
</evidence>
<dbReference type="Proteomes" id="UP001519363">
    <property type="component" value="Unassembled WGS sequence"/>
</dbReference>
<name>A0ABS5AKJ9_9PSEU</name>
<dbReference type="Gene3D" id="3.40.190.10">
    <property type="entry name" value="Periplasmic binding protein-like II"/>
    <property type="match status" value="2"/>
</dbReference>
<dbReference type="SUPFAM" id="SSF53850">
    <property type="entry name" value="Periplasmic binding protein-like II"/>
    <property type="match status" value="1"/>
</dbReference>
<evidence type="ECO:0000256" key="3">
    <source>
        <dbReference type="ARBA" id="ARBA00022729"/>
    </source>
</evidence>
<dbReference type="PRINTS" id="PR00909">
    <property type="entry name" value="SPERMDNBNDNG"/>
</dbReference>
<protein>
    <submittedName>
        <fullName evidence="5">Spermidine/putrescine transport system substrate-binding protein</fullName>
    </submittedName>
</protein>
<dbReference type="EMBL" id="JAGIOO010000001">
    <property type="protein sequence ID" value="MBP2477088.1"/>
    <property type="molecule type" value="Genomic_DNA"/>
</dbReference>
<accession>A0ABS5AKJ9</accession>
<organism evidence="5 6">
    <name type="scientific">Crossiella equi</name>
    <dbReference type="NCBI Taxonomy" id="130796"/>
    <lineage>
        <taxon>Bacteria</taxon>
        <taxon>Bacillati</taxon>
        <taxon>Actinomycetota</taxon>
        <taxon>Actinomycetes</taxon>
        <taxon>Pseudonocardiales</taxon>
        <taxon>Pseudonocardiaceae</taxon>
        <taxon>Crossiella</taxon>
    </lineage>
</organism>
<evidence type="ECO:0000313" key="6">
    <source>
        <dbReference type="Proteomes" id="UP001519363"/>
    </source>
</evidence>
<dbReference type="InterPro" id="IPR006059">
    <property type="entry name" value="SBP"/>
</dbReference>
<comment type="caution">
    <text evidence="5">The sequence shown here is derived from an EMBL/GenBank/DDBJ whole genome shotgun (WGS) entry which is preliminary data.</text>
</comment>
<dbReference type="PANTHER" id="PTHR30222">
    <property type="entry name" value="SPERMIDINE/PUTRESCINE-BINDING PERIPLASMIC PROTEIN"/>
    <property type="match status" value="1"/>
</dbReference>
<keyword evidence="3" id="KW-0732">Signal</keyword>